<accession>A0A3P7K463</accession>
<dbReference type="SMART" id="SM01361">
    <property type="entry name" value="A2M_recep"/>
    <property type="match status" value="1"/>
</dbReference>
<dbReference type="OrthoDB" id="5833042at2759"/>
<reference evidence="2 3" key="1">
    <citation type="submission" date="2018-11" db="EMBL/GenBank/DDBJ databases">
        <authorList>
            <consortium name="Pathogen Informatics"/>
        </authorList>
    </citation>
    <scope>NUCLEOTIDE SEQUENCE [LARGE SCALE GENOMIC DNA]</scope>
</reference>
<dbReference type="Pfam" id="PF07677">
    <property type="entry name" value="A2M_recep"/>
    <property type="match status" value="1"/>
</dbReference>
<dbReference type="InterPro" id="IPR009048">
    <property type="entry name" value="A-macroglobulin_rcpt-bd"/>
</dbReference>
<sequence>MGSYAEHAYSSDSNVTVTVSNGADNHAFGVSAQNAIVLQSYELSNIDSNVDIKATGKGTVFAQELRNGNRMQLDLCCNYTRTTSKSNMAVAEVEALTGFKFDEEEMGKLTGISDLQRVELDHDDTKMNIYFNPDDFIVYIRHHKTHVAGKSQFEVRRGESSRFGTDK</sequence>
<dbReference type="Gene3D" id="2.60.40.690">
    <property type="entry name" value="Alpha-macroglobulin, receptor-binding domain"/>
    <property type="match status" value="1"/>
</dbReference>
<organism evidence="2 3">
    <name type="scientific">Strongylus vulgaris</name>
    <name type="common">Blood worm</name>
    <dbReference type="NCBI Taxonomy" id="40348"/>
    <lineage>
        <taxon>Eukaryota</taxon>
        <taxon>Metazoa</taxon>
        <taxon>Ecdysozoa</taxon>
        <taxon>Nematoda</taxon>
        <taxon>Chromadorea</taxon>
        <taxon>Rhabditida</taxon>
        <taxon>Rhabditina</taxon>
        <taxon>Rhabditomorpha</taxon>
        <taxon>Strongyloidea</taxon>
        <taxon>Strongylidae</taxon>
        <taxon>Strongylus</taxon>
    </lineage>
</organism>
<dbReference type="PANTHER" id="PTHR11412">
    <property type="entry name" value="MACROGLOBULIN / COMPLEMENT"/>
    <property type="match status" value="1"/>
</dbReference>
<feature type="domain" description="Alpha-macroglobulin receptor-binding" evidence="1">
    <location>
        <begin position="86"/>
        <end position="164"/>
    </location>
</feature>
<dbReference type="PANTHER" id="PTHR11412:SF175">
    <property type="entry name" value="TEP (THIOLESTER CONTAINING PROTEIN)"/>
    <property type="match status" value="1"/>
</dbReference>
<proteinExistence type="predicted"/>
<name>A0A3P7K463_STRVU</name>
<dbReference type="SUPFAM" id="SSF49410">
    <property type="entry name" value="Alpha-macroglobulin receptor domain"/>
    <property type="match status" value="1"/>
</dbReference>
<evidence type="ECO:0000313" key="2">
    <source>
        <dbReference type="EMBL" id="VDM83187.1"/>
    </source>
</evidence>
<evidence type="ECO:0000259" key="1">
    <source>
        <dbReference type="SMART" id="SM01361"/>
    </source>
</evidence>
<dbReference type="InterPro" id="IPR050473">
    <property type="entry name" value="A2M/Complement_sys"/>
</dbReference>
<dbReference type="Proteomes" id="UP000270094">
    <property type="component" value="Unassembled WGS sequence"/>
</dbReference>
<dbReference type="AlphaFoldDB" id="A0A3P7K463"/>
<dbReference type="InterPro" id="IPR036595">
    <property type="entry name" value="A-macroglobulin_rcpt-bd_sf"/>
</dbReference>
<dbReference type="GO" id="GO:0005576">
    <property type="term" value="C:extracellular region"/>
    <property type="evidence" value="ECO:0007669"/>
    <property type="project" value="InterPro"/>
</dbReference>
<evidence type="ECO:0000313" key="3">
    <source>
        <dbReference type="Proteomes" id="UP000270094"/>
    </source>
</evidence>
<dbReference type="EMBL" id="UYYB01121616">
    <property type="protein sequence ID" value="VDM83187.1"/>
    <property type="molecule type" value="Genomic_DNA"/>
</dbReference>
<protein>
    <recommendedName>
        <fullName evidence="1">Alpha-macroglobulin receptor-binding domain-containing protein</fullName>
    </recommendedName>
</protein>
<keyword evidence="3" id="KW-1185">Reference proteome</keyword>
<gene>
    <name evidence="2" type="ORF">SVUK_LOCUS18185</name>
</gene>